<evidence type="ECO:0000313" key="5">
    <source>
        <dbReference type="Proteomes" id="UP001165986"/>
    </source>
</evidence>
<dbReference type="Pfam" id="PF02397">
    <property type="entry name" value="Bac_transf"/>
    <property type="match status" value="1"/>
</dbReference>
<proteinExistence type="inferred from homology"/>
<gene>
    <name evidence="4" type="ORF">FNW02_26320</name>
</gene>
<evidence type="ECO:0000313" key="4">
    <source>
        <dbReference type="EMBL" id="MBD6619247.1"/>
    </source>
</evidence>
<protein>
    <submittedName>
        <fullName evidence="4">Sugar transferase</fullName>
    </submittedName>
</protein>
<dbReference type="PANTHER" id="PTHR30576:SF0">
    <property type="entry name" value="UNDECAPRENYL-PHOSPHATE N-ACETYLGALACTOSAMINYL 1-PHOSPHATE TRANSFERASE-RELATED"/>
    <property type="match status" value="1"/>
</dbReference>
<dbReference type="InterPro" id="IPR003362">
    <property type="entry name" value="Bact_transf"/>
</dbReference>
<dbReference type="PANTHER" id="PTHR30576">
    <property type="entry name" value="COLANIC BIOSYNTHESIS UDP-GLUCOSE LIPID CARRIER TRANSFERASE"/>
    <property type="match status" value="1"/>
</dbReference>
<keyword evidence="2" id="KW-1133">Transmembrane helix</keyword>
<keyword evidence="2" id="KW-0812">Transmembrane</keyword>
<comment type="similarity">
    <text evidence="1">Belongs to the bacterial sugar transferase family.</text>
</comment>
<feature type="transmembrane region" description="Helical" evidence="2">
    <location>
        <begin position="121"/>
        <end position="144"/>
    </location>
</feature>
<evidence type="ECO:0000256" key="2">
    <source>
        <dbReference type="SAM" id="Phobius"/>
    </source>
</evidence>
<keyword evidence="2" id="KW-0472">Membrane</keyword>
<evidence type="ECO:0000259" key="3">
    <source>
        <dbReference type="Pfam" id="PF02397"/>
    </source>
</evidence>
<dbReference type="NCBIfam" id="NF045514">
    <property type="entry name" value="glycotran_HepC"/>
    <property type="match status" value="1"/>
</dbReference>
<sequence length="253" mass="28944">MTTSIIPTLQNFYNVTKQHKVNPSSHCTLQWRRGQLLVKPAGEVKQPYLPSLDNEQLLVNCLKHSPVNLVSIDPKLGETLLRFWADACEQAHKPIFLRIRPGNQLPRGSYPLNSLQRIIDWITALVLLLLVSPIMLILVVLMQFNSPESLFSREWHVGERGKLFQAIKFCTTAKHKITPLGHWMRKYDLDNLPQLLNVLRGEMSLIGTRCWTLEEAVQLSLQGKRQLNKLSEITGSWEIDTQPNLLHLDSSTL</sequence>
<feature type="domain" description="Bacterial sugar transferase" evidence="3">
    <location>
        <begin position="117"/>
        <end position="241"/>
    </location>
</feature>
<dbReference type="RefSeq" id="WP_191760442.1">
    <property type="nucleotide sequence ID" value="NZ_VJXY01000038.1"/>
</dbReference>
<dbReference type="GO" id="GO:0016780">
    <property type="term" value="F:phosphotransferase activity, for other substituted phosphate groups"/>
    <property type="evidence" value="ECO:0007669"/>
    <property type="project" value="TreeGrafter"/>
</dbReference>
<reference evidence="4" key="1">
    <citation type="submission" date="2019-07" db="EMBL/GenBank/DDBJ databases">
        <title>Toxilogical consequences of a new and cryptic species of cyanobacteria (Komarekiella delphini-convector) recovered from the epidermis of a bottlenose dolphin and 1500 ft. in the air.</title>
        <authorList>
            <person name="Brown A.O."/>
            <person name="Dvorak P."/>
            <person name="Villanueva C.D."/>
            <person name="Foss A.J."/>
            <person name="Garvey A.D."/>
            <person name="Gibson Q.A."/>
            <person name="Johansen J.R."/>
            <person name="Casamatta D.A."/>
        </authorList>
    </citation>
    <scope>NUCLEOTIDE SEQUENCE</scope>
    <source>
        <strain evidence="4">SJRDD-AB1</strain>
    </source>
</reference>
<evidence type="ECO:0000256" key="1">
    <source>
        <dbReference type="ARBA" id="ARBA00006464"/>
    </source>
</evidence>
<keyword evidence="5" id="KW-1185">Reference proteome</keyword>
<accession>A0AA40VTM1</accession>
<comment type="caution">
    <text evidence="4">The sequence shown here is derived from an EMBL/GenBank/DDBJ whole genome shotgun (WGS) entry which is preliminary data.</text>
</comment>
<dbReference type="AlphaFoldDB" id="A0AA40VTM1"/>
<organism evidence="4 5">
    <name type="scientific">Komarekiella delphini-convector SJRDD-AB1</name>
    <dbReference type="NCBI Taxonomy" id="2593771"/>
    <lineage>
        <taxon>Bacteria</taxon>
        <taxon>Bacillati</taxon>
        <taxon>Cyanobacteriota</taxon>
        <taxon>Cyanophyceae</taxon>
        <taxon>Nostocales</taxon>
        <taxon>Nostocaceae</taxon>
        <taxon>Komarekiella</taxon>
        <taxon>Komarekiella delphini-convector</taxon>
    </lineage>
</organism>
<dbReference type="Proteomes" id="UP001165986">
    <property type="component" value="Unassembled WGS sequence"/>
</dbReference>
<dbReference type="EMBL" id="VJXY01000038">
    <property type="protein sequence ID" value="MBD6619247.1"/>
    <property type="molecule type" value="Genomic_DNA"/>
</dbReference>
<keyword evidence="4" id="KW-0808">Transferase</keyword>
<name>A0AA40VTM1_9NOST</name>